<protein>
    <submittedName>
        <fullName evidence="1">Uncharacterized protein</fullName>
    </submittedName>
</protein>
<organism evidence="1">
    <name type="scientific">Bacillus thuringiensis subsp. israelensis</name>
    <dbReference type="NCBI Taxonomy" id="1430"/>
    <lineage>
        <taxon>Bacteria</taxon>
        <taxon>Bacillati</taxon>
        <taxon>Bacillota</taxon>
        <taxon>Bacilli</taxon>
        <taxon>Bacillales</taxon>
        <taxon>Bacillaceae</taxon>
        <taxon>Bacillus</taxon>
        <taxon>Bacillus cereus group</taxon>
    </lineage>
</organism>
<dbReference type="Proteomes" id="UP000508034">
    <property type="component" value="Unassembled WGS sequence"/>
</dbReference>
<keyword evidence="1" id="KW-0614">Plasmid</keyword>
<proteinExistence type="predicted"/>
<evidence type="ECO:0000313" key="1">
    <source>
        <dbReference type="EMBL" id="BAV56187.1"/>
    </source>
</evidence>
<reference evidence="2 3" key="2">
    <citation type="submission" date="2019-04" db="EMBL/GenBank/DDBJ databases">
        <authorList>
            <person name="Patino-Navarrete R."/>
            <person name="Patino Navarrete R."/>
        </authorList>
    </citation>
    <scope>NUCLEOTIDE SEQUENCE [LARGE SCALE GENOMIC DNA]</scope>
    <source>
        <strain evidence="2">Bacillus thuringiensis strain AR23</strain>
    </source>
</reference>
<name>A0A1B4Z9X2_BACTI</name>
<dbReference type="AlphaFoldDB" id="A0A1B4Z9X2"/>
<dbReference type="EMBL" id="CAAKHA010000030">
    <property type="protein sequence ID" value="VIJ08123.1"/>
    <property type="molecule type" value="Genomic_DNA"/>
</dbReference>
<gene>
    <name evidence="2" type="ORF">BTAR23_AR23_06188</name>
</gene>
<reference evidence="1" key="1">
    <citation type="submission" date="2016-02" db="EMBL/GenBank/DDBJ databases">
        <title>Structural polymorphism in the large plasmids of Bacillus thuringiensis subsp. israelensis which govern its insecticidal activity.</title>
        <authorList>
            <person name="Sen K."/>
            <person name="Iwasaki M."/>
            <person name="Hishiyama K."/>
            <person name="Nagai K."/>
            <person name="Nagata K."/>
            <person name="Yukinari U."/>
            <person name="Nozawa T."/>
            <person name="Yakushi T."/>
            <person name="Shibai H."/>
            <person name="Kurosawa S."/>
        </authorList>
    </citation>
    <scope>NUCLEOTIDE SEQUENCE</scope>
    <source>
        <strain evidence="1">HD522</strain>
        <plasmid evidence="1">pBTI-6</plasmid>
    </source>
</reference>
<evidence type="ECO:0000313" key="2">
    <source>
        <dbReference type="EMBL" id="VIJ08123.1"/>
    </source>
</evidence>
<dbReference type="EMBL" id="LC128536">
    <property type="protein sequence ID" value="BAV56187.1"/>
    <property type="molecule type" value="Genomic_DNA"/>
</dbReference>
<accession>A0A1B4Z9X2</accession>
<sequence>MEHEKSILDTKHKKIVLLLIEMARLYDEMNHSSGWKCVGMGVDFLL</sequence>
<dbReference type="RefSeq" id="WP_000399507.1">
    <property type="nucleotide sequence ID" value="NZ_JBANFJ010000044.1"/>
</dbReference>
<geneLocation type="plasmid" evidence="1">
    <name>pBTI-6</name>
</geneLocation>
<evidence type="ECO:0000313" key="3">
    <source>
        <dbReference type="Proteomes" id="UP000508034"/>
    </source>
</evidence>